<dbReference type="AlphaFoldDB" id="L1LAC6"/>
<name>L1LAC6_THEEQ</name>
<keyword evidence="4" id="KW-1185">Reference proteome</keyword>
<feature type="compositionally biased region" description="Polar residues" evidence="1">
    <location>
        <begin position="38"/>
        <end position="55"/>
    </location>
</feature>
<dbReference type="GeneID" id="15805035"/>
<dbReference type="KEGG" id="beq:BEWA_046730"/>
<organism evidence="3 4">
    <name type="scientific">Theileria equi strain WA</name>
    <dbReference type="NCBI Taxonomy" id="1537102"/>
    <lineage>
        <taxon>Eukaryota</taxon>
        <taxon>Sar</taxon>
        <taxon>Alveolata</taxon>
        <taxon>Apicomplexa</taxon>
        <taxon>Aconoidasida</taxon>
        <taxon>Piroplasmida</taxon>
        <taxon>Theileriidae</taxon>
        <taxon>Theileria</taxon>
    </lineage>
</organism>
<sequence>MKFLALFYFAFIAKFCSAWCCCGKSKTKDDDNGPYGGSTENLRNTHKPSGQSVASPQVKRGVEQSTNEASPEVTQDATTRRSTPTSEESRVPQLTGQPTTTTPITLDLANPNKADINVNIKEENGVSFKGYSPKRAFHISSVIDGGSSVWKAEEGERCKFVESHAKGDSSLISIGISKGSDSEAKFFEKVGTVWKSLTRDDFLNKLNEMRKSGSSPNPSSSHPSTPSQSSQ</sequence>
<feature type="chain" id="PRO_5003952379" evidence="2">
    <location>
        <begin position="19"/>
        <end position="231"/>
    </location>
</feature>
<feature type="compositionally biased region" description="Polar residues" evidence="1">
    <location>
        <begin position="63"/>
        <end position="77"/>
    </location>
</feature>
<accession>L1LAC6</accession>
<dbReference type="EMBL" id="ACOU01000007">
    <property type="protein sequence ID" value="EKX72209.1"/>
    <property type="molecule type" value="Genomic_DNA"/>
</dbReference>
<reference evidence="3 4" key="1">
    <citation type="journal article" date="2012" name="BMC Genomics">
        <title>Comparative genomic analysis and phylogenetic position of Theileria equi.</title>
        <authorList>
            <person name="Kappmeyer L.S."/>
            <person name="Thiagarajan M."/>
            <person name="Herndon D.R."/>
            <person name="Ramsay J.D."/>
            <person name="Caler E."/>
            <person name="Djikeng A."/>
            <person name="Gillespie J.J."/>
            <person name="Lau A.O."/>
            <person name="Roalson E.H."/>
            <person name="Silva J.C."/>
            <person name="Silva M.G."/>
            <person name="Suarez C.E."/>
            <person name="Ueti M.W."/>
            <person name="Nene V.M."/>
            <person name="Mealey R.H."/>
            <person name="Knowles D.P."/>
            <person name="Brayton K.A."/>
        </authorList>
    </citation>
    <scope>NUCLEOTIDE SEQUENCE [LARGE SCALE GENOMIC DNA]</scope>
    <source>
        <strain evidence="3 4">WA</strain>
    </source>
</reference>
<feature type="region of interest" description="Disordered" evidence="1">
    <location>
        <begin position="206"/>
        <end position="231"/>
    </location>
</feature>
<feature type="compositionally biased region" description="Low complexity" evidence="1">
    <location>
        <begin position="80"/>
        <end position="106"/>
    </location>
</feature>
<comment type="caution">
    <text evidence="3">The sequence shown here is derived from an EMBL/GenBank/DDBJ whole genome shotgun (WGS) entry which is preliminary data.</text>
</comment>
<evidence type="ECO:0000313" key="3">
    <source>
        <dbReference type="EMBL" id="EKX72209.1"/>
    </source>
</evidence>
<dbReference type="RefSeq" id="XP_004831661.1">
    <property type="nucleotide sequence ID" value="XM_004831604.1"/>
</dbReference>
<dbReference type="Pfam" id="PF04385">
    <property type="entry name" value="FAINT"/>
    <property type="match status" value="1"/>
</dbReference>
<feature type="signal peptide" evidence="2">
    <location>
        <begin position="1"/>
        <end position="18"/>
    </location>
</feature>
<dbReference type="VEuPathDB" id="PiroplasmaDB:BEWA_046730"/>
<keyword evidence="2" id="KW-0732">Signal</keyword>
<gene>
    <name evidence="3" type="ORF">BEWA_046730</name>
</gene>
<feature type="region of interest" description="Disordered" evidence="1">
    <location>
        <begin position="28"/>
        <end position="108"/>
    </location>
</feature>
<protein>
    <submittedName>
        <fullName evidence="3">Signal peptide containing protein</fullName>
    </submittedName>
</protein>
<evidence type="ECO:0000256" key="2">
    <source>
        <dbReference type="SAM" id="SignalP"/>
    </source>
</evidence>
<dbReference type="InterPro" id="IPR007480">
    <property type="entry name" value="DUF529"/>
</dbReference>
<evidence type="ECO:0000256" key="1">
    <source>
        <dbReference type="SAM" id="MobiDB-lite"/>
    </source>
</evidence>
<evidence type="ECO:0000313" key="4">
    <source>
        <dbReference type="Proteomes" id="UP000031512"/>
    </source>
</evidence>
<proteinExistence type="predicted"/>
<feature type="compositionally biased region" description="Low complexity" evidence="1">
    <location>
        <begin position="212"/>
        <end position="231"/>
    </location>
</feature>
<dbReference type="Proteomes" id="UP000031512">
    <property type="component" value="Unassembled WGS sequence"/>
</dbReference>